<accession>A0A9P0DYP2</accession>
<evidence type="ECO:0000256" key="1">
    <source>
        <dbReference type="SAM" id="SignalP"/>
    </source>
</evidence>
<keyword evidence="1" id="KW-0732">Signal</keyword>
<dbReference type="AlphaFoldDB" id="A0A9P0DYP2"/>
<proteinExistence type="predicted"/>
<keyword evidence="3" id="KW-1185">Reference proteome</keyword>
<sequence>MTVKTILVSGIIAVLCITCVSCTDEKIPNFDECLKESGTSMDDLKAIPIKMTHEIICFHKCMYEKIGAIDKDGKIQPDVIMKHIKKHMEVSADDEKSTVDCLGKIPKMTVCEDLDELTKCLEDLRHQQ</sequence>
<gene>
    <name evidence="2" type="ORF">DIABBA_LOCUS4687</name>
</gene>
<dbReference type="InterPro" id="IPR036728">
    <property type="entry name" value="PBP_GOBP_sf"/>
</dbReference>
<dbReference type="SUPFAM" id="SSF47565">
    <property type="entry name" value="Insect pheromone/odorant-binding proteins"/>
    <property type="match status" value="1"/>
</dbReference>
<dbReference type="GO" id="GO:0005549">
    <property type="term" value="F:odorant binding"/>
    <property type="evidence" value="ECO:0007669"/>
    <property type="project" value="InterPro"/>
</dbReference>
<reference evidence="2" key="1">
    <citation type="submission" date="2022-01" db="EMBL/GenBank/DDBJ databases">
        <authorList>
            <person name="King R."/>
        </authorList>
    </citation>
    <scope>NUCLEOTIDE SEQUENCE</scope>
</reference>
<feature type="chain" id="PRO_5040133923" evidence="1">
    <location>
        <begin position="23"/>
        <end position="128"/>
    </location>
</feature>
<protein>
    <submittedName>
        <fullName evidence="2">Uncharacterized protein</fullName>
    </submittedName>
</protein>
<dbReference type="InterPro" id="IPR006170">
    <property type="entry name" value="PBP/GOBP"/>
</dbReference>
<dbReference type="Pfam" id="PF01395">
    <property type="entry name" value="PBP_GOBP"/>
    <property type="match status" value="1"/>
</dbReference>
<dbReference type="Gene3D" id="1.10.238.20">
    <property type="entry name" value="Pheromone/general odorant binding protein domain"/>
    <property type="match status" value="1"/>
</dbReference>
<dbReference type="Proteomes" id="UP001153709">
    <property type="component" value="Chromosome 3"/>
</dbReference>
<dbReference type="EMBL" id="OU898278">
    <property type="protein sequence ID" value="CAH1275276.1"/>
    <property type="molecule type" value="Genomic_DNA"/>
</dbReference>
<name>A0A9P0DYP2_DIABA</name>
<evidence type="ECO:0000313" key="3">
    <source>
        <dbReference type="Proteomes" id="UP001153709"/>
    </source>
</evidence>
<evidence type="ECO:0000313" key="2">
    <source>
        <dbReference type="EMBL" id="CAH1275276.1"/>
    </source>
</evidence>
<dbReference type="OrthoDB" id="6779241at2759"/>
<feature type="signal peptide" evidence="1">
    <location>
        <begin position="1"/>
        <end position="22"/>
    </location>
</feature>
<organism evidence="2 3">
    <name type="scientific">Diabrotica balteata</name>
    <name type="common">Banded cucumber beetle</name>
    <dbReference type="NCBI Taxonomy" id="107213"/>
    <lineage>
        <taxon>Eukaryota</taxon>
        <taxon>Metazoa</taxon>
        <taxon>Ecdysozoa</taxon>
        <taxon>Arthropoda</taxon>
        <taxon>Hexapoda</taxon>
        <taxon>Insecta</taxon>
        <taxon>Pterygota</taxon>
        <taxon>Neoptera</taxon>
        <taxon>Endopterygota</taxon>
        <taxon>Coleoptera</taxon>
        <taxon>Polyphaga</taxon>
        <taxon>Cucujiformia</taxon>
        <taxon>Chrysomeloidea</taxon>
        <taxon>Chrysomelidae</taxon>
        <taxon>Galerucinae</taxon>
        <taxon>Diabroticina</taxon>
        <taxon>Diabroticites</taxon>
        <taxon>Diabrotica</taxon>
    </lineage>
</organism>
<dbReference type="CDD" id="cd23992">
    <property type="entry name" value="PBP_GOBP"/>
    <property type="match status" value="1"/>
</dbReference>